<dbReference type="Gene3D" id="1.20.1560.10">
    <property type="entry name" value="ABC transporter type 1, transmembrane domain"/>
    <property type="match status" value="1"/>
</dbReference>
<feature type="transmembrane region" description="Helical" evidence="5">
    <location>
        <begin position="120"/>
        <end position="138"/>
    </location>
</feature>
<evidence type="ECO:0000256" key="2">
    <source>
        <dbReference type="ARBA" id="ARBA00022692"/>
    </source>
</evidence>
<accession>A0A4R6VBT1</accession>
<sequence>MWHSLKKIALDYHRKLMITFSLVAVENLLFLTYPVFAGFSINAMMKGELIQALSYAVIVLVFWLIGGLRRKVDTQTFARIYSALAVPVILNQRKQGKSHSSISARVALSREFVDFFETHLPIFITSLVSIVGSVIMLLLIEFWLGIACSVILFIFAFFIPRFVRKIDYLYLKLNNRLEKEVGFIGSAKAYQLNKHYQLMAKLRIYISNREALNFIYIGSAMAILFAIAISMMTHNSQLNAGHIYAVMTYLWTFATGLDDSPKLIEQYAKLKDVGKRVDL</sequence>
<evidence type="ECO:0000256" key="5">
    <source>
        <dbReference type="SAM" id="Phobius"/>
    </source>
</evidence>
<protein>
    <submittedName>
        <fullName evidence="7">ABC transporter transmembrane protein</fullName>
    </submittedName>
</protein>
<dbReference type="GO" id="GO:0005524">
    <property type="term" value="F:ATP binding"/>
    <property type="evidence" value="ECO:0007669"/>
    <property type="project" value="InterPro"/>
</dbReference>
<dbReference type="RefSeq" id="WP_133544170.1">
    <property type="nucleotide sequence ID" value="NZ_SNYQ01000003.1"/>
</dbReference>
<evidence type="ECO:0000256" key="4">
    <source>
        <dbReference type="ARBA" id="ARBA00023136"/>
    </source>
</evidence>
<evidence type="ECO:0000313" key="7">
    <source>
        <dbReference type="EMBL" id="TDQ57979.1"/>
    </source>
</evidence>
<keyword evidence="2 5" id="KW-0812">Transmembrane</keyword>
<evidence type="ECO:0000259" key="6">
    <source>
        <dbReference type="Pfam" id="PF13748"/>
    </source>
</evidence>
<dbReference type="Proteomes" id="UP000295657">
    <property type="component" value="Unassembled WGS sequence"/>
</dbReference>
<dbReference type="InterPro" id="IPR036640">
    <property type="entry name" value="ABC1_TM_sf"/>
</dbReference>
<proteinExistence type="predicted"/>
<reference evidence="7 8" key="1">
    <citation type="submission" date="2019-03" db="EMBL/GenBank/DDBJ databases">
        <title>Genomic Encyclopedia of Type Strains, Phase IV (KMG-IV): sequencing the most valuable type-strain genomes for metagenomic binning, comparative biology and taxonomic classification.</title>
        <authorList>
            <person name="Goeker M."/>
        </authorList>
    </citation>
    <scope>NUCLEOTIDE SEQUENCE [LARGE SCALE GENOMIC DNA]</scope>
    <source>
        <strain evidence="7 8">DSM 28403</strain>
    </source>
</reference>
<comment type="caution">
    <text evidence="7">The sequence shown here is derived from an EMBL/GenBank/DDBJ whole genome shotgun (WGS) entry which is preliminary data.</text>
</comment>
<dbReference type="SUPFAM" id="SSF90123">
    <property type="entry name" value="ABC transporter transmembrane region"/>
    <property type="match status" value="1"/>
</dbReference>
<evidence type="ECO:0000313" key="8">
    <source>
        <dbReference type="Proteomes" id="UP000295657"/>
    </source>
</evidence>
<feature type="transmembrane region" description="Helical" evidence="5">
    <location>
        <begin position="16"/>
        <end position="37"/>
    </location>
</feature>
<gene>
    <name evidence="7" type="ORF">EDC45_1046</name>
</gene>
<dbReference type="GO" id="GO:0005886">
    <property type="term" value="C:plasma membrane"/>
    <property type="evidence" value="ECO:0007669"/>
    <property type="project" value="UniProtKB-SubCell"/>
</dbReference>
<feature type="domain" description="ABC transmembrane type-1" evidence="6">
    <location>
        <begin position="5"/>
        <end position="241"/>
    </location>
</feature>
<feature type="transmembrane region" description="Helical" evidence="5">
    <location>
        <begin position="211"/>
        <end position="232"/>
    </location>
</feature>
<comment type="subcellular location">
    <subcellularLocation>
        <location evidence="1">Cell membrane</location>
        <topology evidence="1">Multi-pass membrane protein</topology>
    </subcellularLocation>
</comment>
<feature type="transmembrane region" description="Helical" evidence="5">
    <location>
        <begin position="144"/>
        <end position="163"/>
    </location>
</feature>
<evidence type="ECO:0000256" key="3">
    <source>
        <dbReference type="ARBA" id="ARBA00022989"/>
    </source>
</evidence>
<dbReference type="GO" id="GO:0140359">
    <property type="term" value="F:ABC-type transporter activity"/>
    <property type="evidence" value="ECO:0007669"/>
    <property type="project" value="InterPro"/>
</dbReference>
<organism evidence="7 8">
    <name type="scientific">Mesocricetibacter intestinalis</name>
    <dbReference type="NCBI Taxonomy" id="1521930"/>
    <lineage>
        <taxon>Bacteria</taxon>
        <taxon>Pseudomonadati</taxon>
        <taxon>Pseudomonadota</taxon>
        <taxon>Gammaproteobacteria</taxon>
        <taxon>Pasteurellales</taxon>
        <taxon>Pasteurellaceae</taxon>
        <taxon>Mesocricetibacter</taxon>
    </lineage>
</organism>
<dbReference type="AlphaFoldDB" id="A0A4R6VBT1"/>
<feature type="transmembrane region" description="Helical" evidence="5">
    <location>
        <begin position="49"/>
        <end position="68"/>
    </location>
</feature>
<dbReference type="InterPro" id="IPR011527">
    <property type="entry name" value="ABC1_TM_dom"/>
</dbReference>
<keyword evidence="4 5" id="KW-0472">Membrane</keyword>
<dbReference type="Pfam" id="PF13748">
    <property type="entry name" value="ABC_membrane_3"/>
    <property type="match status" value="1"/>
</dbReference>
<evidence type="ECO:0000256" key="1">
    <source>
        <dbReference type="ARBA" id="ARBA00004651"/>
    </source>
</evidence>
<dbReference type="OrthoDB" id="262142at2"/>
<name>A0A4R6VBT1_9PAST</name>
<keyword evidence="8" id="KW-1185">Reference proteome</keyword>
<dbReference type="EMBL" id="SNYQ01000003">
    <property type="protein sequence ID" value="TDQ57979.1"/>
    <property type="molecule type" value="Genomic_DNA"/>
</dbReference>
<keyword evidence="3 5" id="KW-1133">Transmembrane helix</keyword>